<feature type="active site" description="Proton acceptor" evidence="7">
    <location>
        <position position="22"/>
    </location>
</feature>
<dbReference type="GO" id="GO:0044208">
    <property type="term" value="P:'de novo' AMP biosynthetic process"/>
    <property type="evidence" value="ECO:0007669"/>
    <property type="project" value="UniProtKB-UniRule"/>
</dbReference>
<gene>
    <name evidence="7" type="primary">purA</name>
    <name evidence="9" type="ORF">FDO65_03615</name>
</gene>
<keyword evidence="7" id="KW-0963">Cytoplasm</keyword>
<organism evidence="9 10">
    <name type="scientific">Nakamurella flava</name>
    <dbReference type="NCBI Taxonomy" id="2576308"/>
    <lineage>
        <taxon>Bacteria</taxon>
        <taxon>Bacillati</taxon>
        <taxon>Actinomycetota</taxon>
        <taxon>Actinomycetes</taxon>
        <taxon>Nakamurellales</taxon>
        <taxon>Nakamurellaceae</taxon>
        <taxon>Nakamurella</taxon>
    </lineage>
</organism>
<feature type="active site" description="Proton donor" evidence="7">
    <location>
        <position position="55"/>
    </location>
</feature>
<feature type="binding site" evidence="7">
    <location>
        <begin position="420"/>
        <end position="422"/>
    </location>
    <ligand>
        <name>GTP</name>
        <dbReference type="ChEBI" id="CHEBI:37565"/>
    </ligand>
</feature>
<keyword evidence="6 7" id="KW-0342">GTP-binding</keyword>
<dbReference type="Gene3D" id="3.90.170.10">
    <property type="entry name" value="Adenylosuccinate Synthetase, subunit A, domain 3"/>
    <property type="match status" value="1"/>
</dbReference>
<dbReference type="Gene3D" id="1.10.300.10">
    <property type="entry name" value="Adenylosuccinate Synthetase, subunit A, domain 2"/>
    <property type="match status" value="1"/>
</dbReference>
<comment type="pathway">
    <text evidence="7">Purine metabolism; AMP biosynthesis via de novo pathway; AMP from IMP: step 1/2.</text>
</comment>
<sequence>MTAALPWADGRHVVVVDLGFGDAGKGATVDWLCSPRSGLDVSAVVRFNGGAQAAHNVVVGGRHHTFRQFGSGTFSGVRTLLSRYVLVDPYALAQESDQLAALGVDRPLDLIEIHRDALITTPLHRLANRAREDARGTARHGSCGTGVGETVAYALDHPDALRVRDCADGALVNRKLVALLEYYRPLLAADGALPAGAGPGAIADMVGTYLAFAQAVEVVGDERLAQLAAAGTLVFEGAQGVLLDEWHGFHPHTTWSTTTPDNALTLLAEIDARGVVLGVTRTYSTRHGHGPFPSVDVGLDALLPEPHNGAGRYQGEFRVGHLDLPLLHYAVQASRRVDALVVNHLDAVDTAALRMVDGHVDADGRAMTAPTAAFDHDLDRQQALTDAFSEAGVVTRPVAGGAAVLAEIETGLGRPVVLTADGPDRSDRSVVNTHGTAQRAA</sequence>
<keyword evidence="10" id="KW-1185">Reference proteome</keyword>
<dbReference type="GO" id="GO:0046040">
    <property type="term" value="P:IMP metabolic process"/>
    <property type="evidence" value="ECO:0007669"/>
    <property type="project" value="TreeGrafter"/>
</dbReference>
<comment type="subunit">
    <text evidence="7">Homodimer.</text>
</comment>
<evidence type="ECO:0000256" key="6">
    <source>
        <dbReference type="ARBA" id="ARBA00023134"/>
    </source>
</evidence>
<dbReference type="PANTHER" id="PTHR11846:SF0">
    <property type="entry name" value="ADENYLOSUCCINATE SYNTHETASE"/>
    <property type="match status" value="1"/>
</dbReference>
<protein>
    <recommendedName>
        <fullName evidence="7">Adenylosuccinate synthetase</fullName>
        <shortName evidence="7">AMPSase</shortName>
        <shortName evidence="7">AdSS</shortName>
        <ecNumber evidence="7">6.3.4.4</ecNumber>
    </recommendedName>
    <alternativeName>
        <fullName evidence="7">IMP--aspartate ligase</fullName>
    </alternativeName>
</protein>
<dbReference type="AlphaFoldDB" id="A0A4V6CSA4"/>
<feature type="compositionally biased region" description="Polar residues" evidence="8">
    <location>
        <begin position="429"/>
        <end position="441"/>
    </location>
</feature>
<keyword evidence="2 7" id="KW-0479">Metal-binding</keyword>
<dbReference type="InterPro" id="IPR042110">
    <property type="entry name" value="Adenylosuccinate_synth_dom2"/>
</dbReference>
<evidence type="ECO:0000313" key="9">
    <source>
        <dbReference type="EMBL" id="TKV60775.1"/>
    </source>
</evidence>
<feature type="binding site" evidence="7">
    <location>
        <begin position="344"/>
        <end position="346"/>
    </location>
    <ligand>
        <name>GTP</name>
        <dbReference type="ChEBI" id="CHEBI:37565"/>
    </ligand>
</feature>
<dbReference type="GO" id="GO:0004019">
    <property type="term" value="F:adenylosuccinate synthase activity"/>
    <property type="evidence" value="ECO:0007669"/>
    <property type="project" value="UniProtKB-UniRule"/>
</dbReference>
<evidence type="ECO:0000256" key="8">
    <source>
        <dbReference type="SAM" id="MobiDB-lite"/>
    </source>
</evidence>
<evidence type="ECO:0000256" key="2">
    <source>
        <dbReference type="ARBA" id="ARBA00022723"/>
    </source>
</evidence>
<dbReference type="InterPro" id="IPR042109">
    <property type="entry name" value="Adenylosuccinate_synth_dom1"/>
</dbReference>
<comment type="caution">
    <text evidence="9">The sequence shown here is derived from an EMBL/GenBank/DDBJ whole genome shotgun (WGS) entry which is preliminary data.</text>
</comment>
<feature type="region of interest" description="Disordered" evidence="8">
    <location>
        <begin position="420"/>
        <end position="441"/>
    </location>
</feature>
<dbReference type="InterPro" id="IPR027417">
    <property type="entry name" value="P-loop_NTPase"/>
</dbReference>
<comment type="catalytic activity">
    <reaction evidence="7">
        <text>IMP + L-aspartate + GTP = N(6)-(1,2-dicarboxyethyl)-AMP + GDP + phosphate + 2 H(+)</text>
        <dbReference type="Rhea" id="RHEA:15753"/>
        <dbReference type="ChEBI" id="CHEBI:15378"/>
        <dbReference type="ChEBI" id="CHEBI:29991"/>
        <dbReference type="ChEBI" id="CHEBI:37565"/>
        <dbReference type="ChEBI" id="CHEBI:43474"/>
        <dbReference type="ChEBI" id="CHEBI:57567"/>
        <dbReference type="ChEBI" id="CHEBI:58053"/>
        <dbReference type="ChEBI" id="CHEBI:58189"/>
        <dbReference type="EC" id="6.3.4.4"/>
    </reaction>
</comment>
<keyword evidence="1 7" id="KW-0436">Ligase</keyword>
<dbReference type="EMBL" id="SZZH01000001">
    <property type="protein sequence ID" value="TKV60775.1"/>
    <property type="molecule type" value="Genomic_DNA"/>
</dbReference>
<dbReference type="InterPro" id="IPR042111">
    <property type="entry name" value="Adenylosuccinate_synth_dom3"/>
</dbReference>
<evidence type="ECO:0000256" key="1">
    <source>
        <dbReference type="ARBA" id="ARBA00022598"/>
    </source>
</evidence>
<dbReference type="UniPathway" id="UPA00075">
    <property type="reaction ID" value="UER00335"/>
</dbReference>
<evidence type="ECO:0000256" key="3">
    <source>
        <dbReference type="ARBA" id="ARBA00022741"/>
    </source>
</evidence>
<evidence type="ECO:0000256" key="5">
    <source>
        <dbReference type="ARBA" id="ARBA00022842"/>
    </source>
</evidence>
<dbReference type="Proteomes" id="UP000306985">
    <property type="component" value="Unassembled WGS sequence"/>
</dbReference>
<evidence type="ECO:0000256" key="4">
    <source>
        <dbReference type="ARBA" id="ARBA00022755"/>
    </source>
</evidence>
<dbReference type="Pfam" id="PF00709">
    <property type="entry name" value="Adenylsucc_synt"/>
    <property type="match status" value="1"/>
</dbReference>
<evidence type="ECO:0000313" key="10">
    <source>
        <dbReference type="Proteomes" id="UP000306985"/>
    </source>
</evidence>
<comment type="subcellular location">
    <subcellularLocation>
        <location evidence="7">Cytoplasm</location>
    </subcellularLocation>
</comment>
<keyword evidence="3 7" id="KW-0547">Nucleotide-binding</keyword>
<dbReference type="InterPro" id="IPR001114">
    <property type="entry name" value="Adenylosuccinate_synthetase"/>
</dbReference>
<dbReference type="OrthoDB" id="3959406at2"/>
<reference evidence="9 10" key="1">
    <citation type="submission" date="2019-05" db="EMBL/GenBank/DDBJ databases">
        <title>Nakamurella sp. N5BH11, whole genome shotgun sequence.</title>
        <authorList>
            <person name="Tuo L."/>
        </authorList>
    </citation>
    <scope>NUCLEOTIDE SEQUENCE [LARGE SCALE GENOMIC DNA]</scope>
    <source>
        <strain evidence="9 10">N5BH11</strain>
    </source>
</reference>
<dbReference type="SMART" id="SM00788">
    <property type="entry name" value="Adenylsucc_synt"/>
    <property type="match status" value="1"/>
</dbReference>
<dbReference type="EC" id="6.3.4.4" evidence="7"/>
<evidence type="ECO:0000256" key="7">
    <source>
        <dbReference type="HAMAP-Rule" id="MF_00011"/>
    </source>
</evidence>
<comment type="caution">
    <text evidence="7">Lacks conserved residue(s) required for the propagation of feature annotation.</text>
</comment>
<name>A0A4V6CSA4_9ACTN</name>
<feature type="binding site" description="in other chain" evidence="7">
    <location>
        <position position="239"/>
    </location>
    <ligand>
        <name>IMP</name>
        <dbReference type="ChEBI" id="CHEBI:58053"/>
        <note>ligand shared between dimeric partners</note>
    </ligand>
</feature>
<dbReference type="PANTHER" id="PTHR11846">
    <property type="entry name" value="ADENYLOSUCCINATE SYNTHETASE"/>
    <property type="match status" value="1"/>
</dbReference>
<dbReference type="GO" id="GO:0005737">
    <property type="term" value="C:cytoplasm"/>
    <property type="evidence" value="ECO:0007669"/>
    <property type="project" value="UniProtKB-SubCell"/>
</dbReference>
<comment type="function">
    <text evidence="7">Plays an important role in the de novo pathway of purine nucleotide biosynthesis. Catalyzes the first committed step in the biosynthesis of AMP from IMP.</text>
</comment>
<dbReference type="HAMAP" id="MF_00011">
    <property type="entry name" value="Adenylosucc_synth"/>
    <property type="match status" value="1"/>
</dbReference>
<dbReference type="SUPFAM" id="SSF52540">
    <property type="entry name" value="P-loop containing nucleoside triphosphate hydrolases"/>
    <property type="match status" value="1"/>
</dbReference>
<keyword evidence="5 7" id="KW-0460">Magnesium</keyword>
<dbReference type="Gene3D" id="3.40.440.10">
    <property type="entry name" value="Adenylosuccinate Synthetase, subunit A, domain 1"/>
    <property type="match status" value="1"/>
</dbReference>
<dbReference type="RefSeq" id="WP_137448078.1">
    <property type="nucleotide sequence ID" value="NZ_SZZH01000001.1"/>
</dbReference>
<accession>A0A4V6CSA4</accession>
<dbReference type="GO" id="GO:0000287">
    <property type="term" value="F:magnesium ion binding"/>
    <property type="evidence" value="ECO:0007669"/>
    <property type="project" value="UniProtKB-UniRule"/>
</dbReference>
<feature type="binding site" evidence="7">
    <location>
        <position position="22"/>
    </location>
    <ligand>
        <name>Mg(2+)</name>
        <dbReference type="ChEBI" id="CHEBI:18420"/>
    </ligand>
</feature>
<proteinExistence type="inferred from homology"/>
<dbReference type="GO" id="GO:0005525">
    <property type="term" value="F:GTP binding"/>
    <property type="evidence" value="ECO:0007669"/>
    <property type="project" value="UniProtKB-UniRule"/>
</dbReference>
<comment type="cofactor">
    <cofactor evidence="7">
        <name>Mg(2+)</name>
        <dbReference type="ChEBI" id="CHEBI:18420"/>
    </cofactor>
    <text evidence="7">Binds 1 Mg(2+) ion per subunit.</text>
</comment>
<keyword evidence="4 7" id="KW-0658">Purine biosynthesis</keyword>
<comment type="similarity">
    <text evidence="7">Belongs to the adenylosuccinate synthetase family.</text>
</comment>
<feature type="binding site" description="in other chain" evidence="7">
    <location>
        <position position="254"/>
    </location>
    <ligand>
        <name>IMP</name>
        <dbReference type="ChEBI" id="CHEBI:58053"/>
        <note>ligand shared between dimeric partners</note>
    </ligand>
</feature>